<comment type="caution">
    <text evidence="1">The sequence shown here is derived from an EMBL/GenBank/DDBJ whole genome shotgun (WGS) entry which is preliminary data.</text>
</comment>
<evidence type="ECO:0000313" key="2">
    <source>
        <dbReference type="Proteomes" id="UP000023152"/>
    </source>
</evidence>
<name>X6MB35_RETFI</name>
<protein>
    <submittedName>
        <fullName evidence="1">Uncharacterized protein</fullName>
    </submittedName>
</protein>
<sequence>MLTKELLQSRLHSINSQPPPREDDNYVEMSTQESTHNFTISQDLEEFFRVSGKVVLSYLGTTDICNVLETDLYPNTEILLSNDLREKMFKERQYLMSHSLFWLKEEIWTTPTELEINNKALLEKLSARINCEPSEVLYRLGLIQMAADTVIERTRSTNTCQDYLNALEVVFDLCVPDYVHLLYERVNDETTNMIKIHLHGPFTHLKSLFVSCQNKPCALLMNERASKSYSSIAMKWDSTYYQRLYDVLIPPIIRIKKFFFLEGILERVWQSVDGHQGHTYQDFFVICGMISHNNHVFINKQFDLKHFRKS</sequence>
<dbReference type="EMBL" id="ASPP01023572">
    <property type="protein sequence ID" value="ETO10245.1"/>
    <property type="molecule type" value="Genomic_DNA"/>
</dbReference>
<gene>
    <name evidence="1" type="ORF">RFI_27129</name>
</gene>
<reference evidence="1 2" key="1">
    <citation type="journal article" date="2013" name="Curr. Biol.">
        <title>The Genome of the Foraminiferan Reticulomyxa filosa.</title>
        <authorList>
            <person name="Glockner G."/>
            <person name="Hulsmann N."/>
            <person name="Schleicher M."/>
            <person name="Noegel A.A."/>
            <person name="Eichinger L."/>
            <person name="Gallinger C."/>
            <person name="Pawlowski J."/>
            <person name="Sierra R."/>
            <person name="Euteneuer U."/>
            <person name="Pillet L."/>
            <person name="Moustafa A."/>
            <person name="Platzer M."/>
            <person name="Groth M."/>
            <person name="Szafranski K."/>
            <person name="Schliwa M."/>
        </authorList>
    </citation>
    <scope>NUCLEOTIDE SEQUENCE [LARGE SCALE GENOMIC DNA]</scope>
</reference>
<dbReference type="AlphaFoldDB" id="X6MB35"/>
<accession>X6MB35</accession>
<evidence type="ECO:0000313" key="1">
    <source>
        <dbReference type="EMBL" id="ETO10245.1"/>
    </source>
</evidence>
<organism evidence="1 2">
    <name type="scientific">Reticulomyxa filosa</name>
    <dbReference type="NCBI Taxonomy" id="46433"/>
    <lineage>
        <taxon>Eukaryota</taxon>
        <taxon>Sar</taxon>
        <taxon>Rhizaria</taxon>
        <taxon>Retaria</taxon>
        <taxon>Foraminifera</taxon>
        <taxon>Monothalamids</taxon>
        <taxon>Reticulomyxidae</taxon>
        <taxon>Reticulomyxa</taxon>
    </lineage>
</organism>
<dbReference type="Proteomes" id="UP000023152">
    <property type="component" value="Unassembled WGS sequence"/>
</dbReference>
<proteinExistence type="predicted"/>
<keyword evidence="2" id="KW-1185">Reference proteome</keyword>